<dbReference type="AlphaFoldDB" id="A0A3S0RYX5"/>
<gene>
    <name evidence="1" type="ORF">EEQ99_02360</name>
</gene>
<proteinExistence type="predicted"/>
<name>A0A3S0RYX5_9HYPH</name>
<evidence type="ECO:0000313" key="1">
    <source>
        <dbReference type="EMBL" id="RUM04418.1"/>
    </source>
</evidence>
<comment type="caution">
    <text evidence="1">The sequence shown here is derived from an EMBL/GenBank/DDBJ whole genome shotgun (WGS) entry which is preliminary data.</text>
</comment>
<dbReference type="Proteomes" id="UP000273611">
    <property type="component" value="Unassembled WGS sequence"/>
</dbReference>
<organism evidence="1 2">
    <name type="scientific">Rhizobium anhuiense</name>
    <dbReference type="NCBI Taxonomy" id="1184720"/>
    <lineage>
        <taxon>Bacteria</taxon>
        <taxon>Pseudomonadati</taxon>
        <taxon>Pseudomonadota</taxon>
        <taxon>Alphaproteobacteria</taxon>
        <taxon>Hyphomicrobiales</taxon>
        <taxon>Rhizobiaceae</taxon>
        <taxon>Rhizobium/Agrobacterium group</taxon>
        <taxon>Rhizobium</taxon>
    </lineage>
</organism>
<reference evidence="1 2" key="1">
    <citation type="journal article" date="2015" name="Int. J. Syst. Evol. Microbiol.">
        <title>Rhizobium anhuiense sp. nov., isolated from effective nodules of Vicia faba and Pisum sativum.</title>
        <authorList>
            <person name="Zhang Y.J."/>
            <person name="Zheng W.T."/>
            <person name="Everall I."/>
            <person name="Young J.P."/>
            <person name="Zhang X.X."/>
            <person name="Tian C.F."/>
            <person name="Sui X.H."/>
            <person name="Wang E.T."/>
            <person name="Chen W.X."/>
        </authorList>
    </citation>
    <scope>NUCLEOTIDE SEQUENCE [LARGE SCALE GENOMIC DNA]</scope>
    <source>
        <strain evidence="1 2">CCBAU 23252</strain>
    </source>
</reference>
<sequence>MDFLNRVIDFAITSGELPRRFKTNKSVVEPDLGATIGIEFECDFDVVELFSRAGVDRRIGIHIEYSGSIRSRFQLDEWTFSGPAGGYSDPALDESFICDFSGILEATADVSISGVGGAQIATVRFGQLLRADLNSIGDLTFGPAVNAIVRQIFERIGVVRLRTAFAFPALSGLAGSLPAPANEIFGTPSGQFGTTDLKVVGGQNAATPDEIHVLLEADQNVGHQHYSDVEAFTDGAFDVGLAVGYRWTRQVLQDLWAGGAIPIKFDDHGRPDSTGKVILHRVDFTFMEGSLQIHAQIGREVIGIPLELDATLEVAFRFSNDLLFVDLLASNIDINLGWAKSAGWAAVFFVVRDVIIRLMLRGVNEALDAWSLPLLQRFLDGLGIDLRQRFRLSGTPFQIDLLPNAITCGADAMLFGCRINLSK</sequence>
<evidence type="ECO:0000313" key="2">
    <source>
        <dbReference type="Proteomes" id="UP000273611"/>
    </source>
</evidence>
<dbReference type="EMBL" id="RIBW01000001">
    <property type="protein sequence ID" value="RUM04418.1"/>
    <property type="molecule type" value="Genomic_DNA"/>
</dbReference>
<accession>A0A3S0RYX5</accession>
<protein>
    <submittedName>
        <fullName evidence="1">Uncharacterized protein</fullName>
    </submittedName>
</protein>